<proteinExistence type="predicted"/>
<name>A0A0F3MUK7_ANAPH</name>
<gene>
    <name evidence="1" type="ORF">EPHNCH_1487</name>
</gene>
<accession>A0A0F3MUK7</accession>
<comment type="caution">
    <text evidence="1">The sequence shown here is derived from an EMBL/GenBank/DDBJ whole genome shotgun (WGS) entry which is preliminary data.</text>
</comment>
<protein>
    <submittedName>
        <fullName evidence="1">Uncharacterized protein</fullName>
    </submittedName>
</protein>
<dbReference type="PATRIC" id="fig|1359161.3.peg.1693"/>
<sequence length="92" mass="11085">MQRVVYKFVAYLNCNALDTSPKDHKYNFEESINNGGFNFRTEKMLLMYVVILDIFQYFTRYTKDNHSVKGLEYPHIMGIQLKYNQYYDIYIG</sequence>
<organism evidence="1 2">
    <name type="scientific">Anaplasma phagocytophilum str. NCH-1</name>
    <dbReference type="NCBI Taxonomy" id="1359161"/>
    <lineage>
        <taxon>Bacteria</taxon>
        <taxon>Pseudomonadati</taxon>
        <taxon>Pseudomonadota</taxon>
        <taxon>Alphaproteobacteria</taxon>
        <taxon>Rickettsiales</taxon>
        <taxon>Anaplasmataceae</taxon>
        <taxon>Anaplasma</taxon>
        <taxon>phagocytophilum group</taxon>
    </lineage>
</organism>
<dbReference type="AlphaFoldDB" id="A0A0F3MUK7"/>
<evidence type="ECO:0000313" key="2">
    <source>
        <dbReference type="Proteomes" id="UP000033754"/>
    </source>
</evidence>
<dbReference type="EMBL" id="LANT01000010">
    <property type="protein sequence ID" value="KJV59440.1"/>
    <property type="molecule type" value="Genomic_DNA"/>
</dbReference>
<evidence type="ECO:0000313" key="1">
    <source>
        <dbReference type="EMBL" id="KJV59440.1"/>
    </source>
</evidence>
<dbReference type="Proteomes" id="UP000033754">
    <property type="component" value="Unassembled WGS sequence"/>
</dbReference>
<reference evidence="1 2" key="1">
    <citation type="submission" date="2015-01" db="EMBL/GenBank/DDBJ databases">
        <title>Genome Sequencing of Rickettsiales.</title>
        <authorList>
            <person name="Daugherty S.C."/>
            <person name="Su Q."/>
            <person name="Abolude K."/>
            <person name="Beier-Sexton M."/>
            <person name="Carlyon J.A."/>
            <person name="Carter R."/>
            <person name="Day N.P."/>
            <person name="Dumler S.J."/>
            <person name="Dyachenko V."/>
            <person name="Godinez A."/>
            <person name="Kurtti T.J."/>
            <person name="Lichay M."/>
            <person name="Mullins K.E."/>
            <person name="Ott S."/>
            <person name="Pappas-Brown V."/>
            <person name="Paris D.H."/>
            <person name="Patel P."/>
            <person name="Richards A.L."/>
            <person name="Sadzewicz L."/>
            <person name="Sears K."/>
            <person name="Seidman D."/>
            <person name="Sengamalay N."/>
            <person name="Stenos J."/>
            <person name="Tallon L.J."/>
            <person name="Vincent G."/>
            <person name="Fraser C.M."/>
            <person name="Munderloh U."/>
            <person name="Dunning-Hotopp J.C."/>
        </authorList>
    </citation>
    <scope>NUCLEOTIDE SEQUENCE [LARGE SCALE GENOMIC DNA]</scope>
    <source>
        <strain evidence="1 2">NCH-1</strain>
    </source>
</reference>